<comment type="similarity">
    <text evidence="1">Belongs to the outer membrane factor (OMF) (TC 1.B.17) family.</text>
</comment>
<organism evidence="2 3">
    <name type="scientific">Novipirellula artificiosorum</name>
    <dbReference type="NCBI Taxonomy" id="2528016"/>
    <lineage>
        <taxon>Bacteria</taxon>
        <taxon>Pseudomonadati</taxon>
        <taxon>Planctomycetota</taxon>
        <taxon>Planctomycetia</taxon>
        <taxon>Pirellulales</taxon>
        <taxon>Pirellulaceae</taxon>
        <taxon>Novipirellula</taxon>
    </lineage>
</organism>
<dbReference type="InterPro" id="IPR003423">
    <property type="entry name" value="OMP_efflux"/>
</dbReference>
<name>A0A5C6DRL7_9BACT</name>
<dbReference type="Pfam" id="PF02321">
    <property type="entry name" value="OEP"/>
    <property type="match status" value="1"/>
</dbReference>
<evidence type="ECO:0000256" key="1">
    <source>
        <dbReference type="ARBA" id="ARBA00007613"/>
    </source>
</evidence>
<proteinExistence type="inferred from homology"/>
<dbReference type="Gene3D" id="1.20.1600.10">
    <property type="entry name" value="Outer membrane efflux proteins (OEP)"/>
    <property type="match status" value="1"/>
</dbReference>
<dbReference type="PROSITE" id="PS51257">
    <property type="entry name" value="PROKAR_LIPOPROTEIN"/>
    <property type="match status" value="1"/>
</dbReference>
<dbReference type="RefSeq" id="WP_146526180.1">
    <property type="nucleotide sequence ID" value="NZ_SJPV01000003.1"/>
</dbReference>
<accession>A0A5C6DRL7</accession>
<dbReference type="Proteomes" id="UP000319143">
    <property type="component" value="Unassembled WGS sequence"/>
</dbReference>
<dbReference type="SUPFAM" id="SSF56954">
    <property type="entry name" value="Outer membrane efflux proteins (OEP)"/>
    <property type="match status" value="1"/>
</dbReference>
<reference evidence="2 3" key="1">
    <citation type="submission" date="2019-02" db="EMBL/GenBank/DDBJ databases">
        <title>Deep-cultivation of Planctomycetes and their phenomic and genomic characterization uncovers novel biology.</title>
        <authorList>
            <person name="Wiegand S."/>
            <person name="Jogler M."/>
            <person name="Boedeker C."/>
            <person name="Pinto D."/>
            <person name="Vollmers J."/>
            <person name="Rivas-Marin E."/>
            <person name="Kohn T."/>
            <person name="Peeters S.H."/>
            <person name="Heuer A."/>
            <person name="Rast P."/>
            <person name="Oberbeckmann S."/>
            <person name="Bunk B."/>
            <person name="Jeske O."/>
            <person name="Meyerdierks A."/>
            <person name="Storesund J.E."/>
            <person name="Kallscheuer N."/>
            <person name="Luecker S."/>
            <person name="Lage O.M."/>
            <person name="Pohl T."/>
            <person name="Merkel B.J."/>
            <person name="Hornburger P."/>
            <person name="Mueller R.-W."/>
            <person name="Bruemmer F."/>
            <person name="Labrenz M."/>
            <person name="Spormann A.M."/>
            <person name="Op Den Camp H."/>
            <person name="Overmann J."/>
            <person name="Amann R."/>
            <person name="Jetten M.S.M."/>
            <person name="Mascher T."/>
            <person name="Medema M.H."/>
            <person name="Devos D.P."/>
            <person name="Kaster A.-K."/>
            <person name="Ovreas L."/>
            <person name="Rohde M."/>
            <person name="Galperin M.Y."/>
            <person name="Jogler C."/>
        </authorList>
    </citation>
    <scope>NUCLEOTIDE SEQUENCE [LARGE SCALE GENOMIC DNA]</scope>
    <source>
        <strain evidence="2 3">Poly41</strain>
    </source>
</reference>
<dbReference type="PANTHER" id="PTHR30203">
    <property type="entry name" value="OUTER MEMBRANE CATION EFFLUX PROTEIN"/>
    <property type="match status" value="1"/>
</dbReference>
<keyword evidence="3" id="KW-1185">Reference proteome</keyword>
<evidence type="ECO:0000313" key="2">
    <source>
        <dbReference type="EMBL" id="TWU39408.1"/>
    </source>
</evidence>
<dbReference type="PANTHER" id="PTHR30203:SF24">
    <property type="entry name" value="BLR4935 PROTEIN"/>
    <property type="match status" value="1"/>
</dbReference>
<protein>
    <submittedName>
        <fullName evidence="2">Cobalt-zinc-cadmium resistance protein CzcC</fullName>
    </submittedName>
</protein>
<gene>
    <name evidence="2" type="primary">czcC_2</name>
    <name evidence="2" type="ORF">Poly41_22320</name>
</gene>
<dbReference type="EMBL" id="SJPV01000003">
    <property type="protein sequence ID" value="TWU39408.1"/>
    <property type="molecule type" value="Genomic_DNA"/>
</dbReference>
<dbReference type="AlphaFoldDB" id="A0A5C6DRL7"/>
<comment type="caution">
    <text evidence="2">The sequence shown here is derived from an EMBL/GenBank/DDBJ whole genome shotgun (WGS) entry which is preliminary data.</text>
</comment>
<dbReference type="InterPro" id="IPR010131">
    <property type="entry name" value="MdtP/NodT-like"/>
</dbReference>
<evidence type="ECO:0000313" key="3">
    <source>
        <dbReference type="Proteomes" id="UP000319143"/>
    </source>
</evidence>
<dbReference type="GO" id="GO:0015562">
    <property type="term" value="F:efflux transmembrane transporter activity"/>
    <property type="evidence" value="ECO:0007669"/>
    <property type="project" value="InterPro"/>
</dbReference>
<dbReference type="OrthoDB" id="9791261at2"/>
<sequence length="511" mass="55212">MIPIRRKHFARLLLLATTVGVTGCSTTRHFSALYDYNPTNGVDSLAQTPPAPSSPAIQQVVFDEMSLVDSKLEDMTGGEVKDAAVRFAAPTESDFGGIPSSEYQSGVAAMTLADFEALALGNNPTIQELVATTQKAAGFRTQVGLRANPSIGYQANQLADQGTDQHTVFISQTIITGDKLALNRCVLNEALRAQLLQLEAQKYRVTTDIHVKFFDALAAQERIEQIRDFLSVVDKGLELAELRKKALEGSQLDVLQAKVQKNEIELALQQAEVSYAAAWRELGALAGSPQMTPVRLLGELPESATTLDWSTLASTIIASSPEYQAAQTRVSQARANLERQCVQPIPNLDVQLAAGVDNATNSGLINLQIGAPIPVFNKNQGNIAAARAELLRSAQEVQRIENSIKARLGAVSRDYDSSLAAVEKYAKDILPNAAESLQLAETAYKTGETNFVQVLVARRTYFDTNLQYISSQSLLGQARARVDGYVLTGALDAVIDNSGDDSLRGLTFSQQ</sequence>